<dbReference type="InterPro" id="IPR017853">
    <property type="entry name" value="GH"/>
</dbReference>
<dbReference type="Gene3D" id="2.60.40.10">
    <property type="entry name" value="Immunoglobulins"/>
    <property type="match status" value="1"/>
</dbReference>
<keyword evidence="3" id="KW-0326">Glycosidase</keyword>
<dbReference type="InterPro" id="IPR051913">
    <property type="entry name" value="GH2_Domain-Containing"/>
</dbReference>
<evidence type="ECO:0000259" key="6">
    <source>
        <dbReference type="Pfam" id="PF02837"/>
    </source>
</evidence>
<dbReference type="PANTHER" id="PTHR42732:SF1">
    <property type="entry name" value="BETA-MANNOSIDASE"/>
    <property type="match status" value="1"/>
</dbReference>
<dbReference type="GO" id="GO:0004553">
    <property type="term" value="F:hydrolase activity, hydrolyzing O-glycosyl compounds"/>
    <property type="evidence" value="ECO:0007669"/>
    <property type="project" value="InterPro"/>
</dbReference>
<dbReference type="InterPro" id="IPR006102">
    <property type="entry name" value="Ig-like_GH2"/>
</dbReference>
<dbReference type="InterPro" id="IPR006103">
    <property type="entry name" value="Glyco_hydro_2_cat"/>
</dbReference>
<dbReference type="Pfam" id="PF02836">
    <property type="entry name" value="Glyco_hydro_2_C"/>
    <property type="match status" value="1"/>
</dbReference>
<evidence type="ECO:0000256" key="1">
    <source>
        <dbReference type="ARBA" id="ARBA00007401"/>
    </source>
</evidence>
<dbReference type="STRING" id="1499966.U14_03454"/>
<feature type="domain" description="Glycoside hydrolase family 2 immunoglobulin-like beta-sandwich" evidence="4">
    <location>
        <begin position="260"/>
        <end position="297"/>
    </location>
</feature>
<dbReference type="EMBL" id="DF820458">
    <property type="protein sequence ID" value="GAK52203.1"/>
    <property type="molecule type" value="Genomic_DNA"/>
</dbReference>
<name>A0A081BP87_9BACT</name>
<evidence type="ECO:0000313" key="7">
    <source>
        <dbReference type="EMBL" id="GAK52203.1"/>
    </source>
</evidence>
<evidence type="ECO:0000313" key="8">
    <source>
        <dbReference type="Proteomes" id="UP000030700"/>
    </source>
</evidence>
<dbReference type="AlphaFoldDB" id="A0A081BP87"/>
<dbReference type="Proteomes" id="UP000030700">
    <property type="component" value="Unassembled WGS sequence"/>
</dbReference>
<gene>
    <name evidence="7" type="ORF">U14_03454</name>
</gene>
<dbReference type="SUPFAM" id="SSF49785">
    <property type="entry name" value="Galactose-binding domain-like"/>
    <property type="match status" value="1"/>
</dbReference>
<keyword evidence="2" id="KW-0378">Hydrolase</keyword>
<accession>A0A081BP87</accession>
<dbReference type="InterPro" id="IPR013783">
    <property type="entry name" value="Ig-like_fold"/>
</dbReference>
<protein>
    <submittedName>
        <fullName evidence="7">Beta-glucuronidase</fullName>
    </submittedName>
</protein>
<dbReference type="PRINTS" id="PR00132">
    <property type="entry name" value="GLHYDRLASE2"/>
</dbReference>
<dbReference type="InterPro" id="IPR006101">
    <property type="entry name" value="Glyco_hydro_2"/>
</dbReference>
<proteinExistence type="inferred from homology"/>
<dbReference type="InterPro" id="IPR008979">
    <property type="entry name" value="Galactose-bd-like_sf"/>
</dbReference>
<dbReference type="HOGENOM" id="CLU_006501_6_3_0"/>
<dbReference type="Pfam" id="PF02837">
    <property type="entry name" value="Glyco_hydro_2_N"/>
    <property type="match status" value="1"/>
</dbReference>
<feature type="domain" description="Glycoside hydrolase family 2 catalytic" evidence="5">
    <location>
        <begin position="300"/>
        <end position="584"/>
    </location>
</feature>
<sequence length="596" mass="68649">MAVKEQAENLIEHIHSEAYGARYNLQNLNHATMLCVAGRAREQLNGRWFFTVDPYDTGLRVGWHLPPETDAQGNRLPWDYDPDDGETIQVPSCWNMHRPEYFYYEGSAWYAREFTYLPEQSDERVFLRIGAANYDTMVFLNHQYLGNHYGGSTPFFVELTGQLRQKNVIQVCVNNDRTLDRVPCRNIDWFNYGGIYRDIELFRVPPAFIQTFQAYLVPNNAYNQIAVTVAVSDATAQDDIQISIPELGITQTFPLQDGRVTAIIAATPELWSPEDPKRYRVEARFRQDSISDMIGFRQISVEGTTILLNGKPVFLRGICVHEDDAQTGKTSSREDVLRRFQHAKELGCNFLRLAHYPHHELSAEIADEVGLMLWEEVPVYWAIDFPNPATYKDAENQLLELIKRDFNRASVIIWSVGNENADTDTRLAFMSGLAKAAKAYDPSRLVSAACLVNHQKIKIEDRLAEFLDVIGLNEYYGWYNPNYDELVQLGRNSNPDKPVIITETGADARAGEHGSRSDKFTEEYMEEVYRRQIAMIRTLDYVKGMSPWILYDFRASRRFNRYQQGFNRKGLIAADKQTKKLAFYVLQGFYREKAGF</sequence>
<dbReference type="Pfam" id="PF00703">
    <property type="entry name" value="Glyco_hydro_2"/>
    <property type="match status" value="1"/>
</dbReference>
<dbReference type="InterPro" id="IPR006104">
    <property type="entry name" value="Glyco_hydro_2_N"/>
</dbReference>
<evidence type="ECO:0000256" key="2">
    <source>
        <dbReference type="ARBA" id="ARBA00022801"/>
    </source>
</evidence>
<dbReference type="Gene3D" id="2.60.120.260">
    <property type="entry name" value="Galactose-binding domain-like"/>
    <property type="match status" value="1"/>
</dbReference>
<dbReference type="Gene3D" id="3.20.20.80">
    <property type="entry name" value="Glycosidases"/>
    <property type="match status" value="1"/>
</dbReference>
<feature type="domain" description="Glycosyl hydrolases family 2 sugar binding" evidence="6">
    <location>
        <begin position="42"/>
        <end position="205"/>
    </location>
</feature>
<evidence type="ECO:0000256" key="3">
    <source>
        <dbReference type="ARBA" id="ARBA00023295"/>
    </source>
</evidence>
<evidence type="ECO:0000259" key="4">
    <source>
        <dbReference type="Pfam" id="PF00703"/>
    </source>
</evidence>
<dbReference type="InterPro" id="IPR036156">
    <property type="entry name" value="Beta-gal/glucu_dom_sf"/>
</dbReference>
<evidence type="ECO:0000259" key="5">
    <source>
        <dbReference type="Pfam" id="PF02836"/>
    </source>
</evidence>
<dbReference type="GO" id="GO:0005975">
    <property type="term" value="P:carbohydrate metabolic process"/>
    <property type="evidence" value="ECO:0007669"/>
    <property type="project" value="InterPro"/>
</dbReference>
<dbReference type="SUPFAM" id="SSF51445">
    <property type="entry name" value="(Trans)glycosidases"/>
    <property type="match status" value="1"/>
</dbReference>
<reference evidence="7" key="1">
    <citation type="journal article" date="2015" name="PeerJ">
        <title>First genomic representation of candidate bacterial phylum KSB3 points to enhanced environmental sensing as a trigger of wastewater bulking.</title>
        <authorList>
            <person name="Sekiguchi Y."/>
            <person name="Ohashi A."/>
            <person name="Parks D.H."/>
            <person name="Yamauchi T."/>
            <person name="Tyson G.W."/>
            <person name="Hugenholtz P."/>
        </authorList>
    </citation>
    <scope>NUCLEOTIDE SEQUENCE [LARGE SCALE GENOMIC DNA]</scope>
</reference>
<keyword evidence="8" id="KW-1185">Reference proteome</keyword>
<dbReference type="PANTHER" id="PTHR42732">
    <property type="entry name" value="BETA-GALACTOSIDASE"/>
    <property type="match status" value="1"/>
</dbReference>
<dbReference type="SUPFAM" id="SSF49303">
    <property type="entry name" value="beta-Galactosidase/glucuronidase domain"/>
    <property type="match status" value="1"/>
</dbReference>
<comment type="similarity">
    <text evidence="1">Belongs to the glycosyl hydrolase 2 family.</text>
</comment>
<organism evidence="7">
    <name type="scientific">Candidatus Moduliflexus flocculans</name>
    <dbReference type="NCBI Taxonomy" id="1499966"/>
    <lineage>
        <taxon>Bacteria</taxon>
        <taxon>Candidatus Moduliflexota</taxon>
        <taxon>Candidatus Moduliflexia</taxon>
        <taxon>Candidatus Moduliflexales</taxon>
        <taxon>Candidatus Moduliflexaceae</taxon>
    </lineage>
</organism>